<name>A0A7R9KJD6_9ACAR</name>
<dbReference type="InterPro" id="IPR029058">
    <property type="entry name" value="AB_hydrolase_fold"/>
</dbReference>
<gene>
    <name evidence="3" type="ORF">OSB1V03_LOCUS3294</name>
</gene>
<dbReference type="Proteomes" id="UP000759131">
    <property type="component" value="Unassembled WGS sequence"/>
</dbReference>
<reference evidence="3" key="1">
    <citation type="submission" date="2020-11" db="EMBL/GenBank/DDBJ databases">
        <authorList>
            <person name="Tran Van P."/>
        </authorList>
    </citation>
    <scope>NUCLEOTIDE SEQUENCE</scope>
</reference>
<dbReference type="AlphaFoldDB" id="A0A7R9KJD6"/>
<proteinExistence type="inferred from homology"/>
<protein>
    <recommendedName>
        <fullName evidence="5">Palmitoyl-protein thioesterase 1</fullName>
    </recommendedName>
</protein>
<dbReference type="PANTHER" id="PTHR11247:SF8">
    <property type="entry name" value="PALMITOYL-PROTEIN THIOESTERASE 1"/>
    <property type="match status" value="1"/>
</dbReference>
<keyword evidence="4" id="KW-1185">Reference proteome</keyword>
<dbReference type="PANTHER" id="PTHR11247">
    <property type="entry name" value="PALMITOYL-PROTEIN THIOESTERASE/DOLICHYLDIPHOSPHATASE 1"/>
    <property type="match status" value="1"/>
</dbReference>
<dbReference type="GO" id="GO:0006898">
    <property type="term" value="P:receptor-mediated endocytosis"/>
    <property type="evidence" value="ECO:0007669"/>
    <property type="project" value="TreeGrafter"/>
</dbReference>
<comment type="similarity">
    <text evidence="1">Belongs to the palmitoyl-protein thioesterase family.</text>
</comment>
<sequence>MCLAFAAIDGRRVGVEDREATDPTPIVFYHGMGDTSHGSIYSLQKYLEAKIAGVYVLSVRMGKLANGFNAIGFSQGGQILRAIAQRCPTIQINNLISLGGQHQGVYGLPRCPQQNRICDLVRKLLNYGAYEDYVQSHVVQAEYWHDPLQEDIYKNRSVFLADINNENIPRNADYKARLLKLKNLVLVKFLNDSMVEPRESSLFGFYAPNQAQSVYKMRDSALYKEDWLGLKELDTSGRLREYEVIGDHLQIDMNWFDNEIIDKYLK</sequence>
<accession>A0A7R9KJD6</accession>
<keyword evidence="2" id="KW-0378">Hydrolase</keyword>
<evidence type="ECO:0000313" key="4">
    <source>
        <dbReference type="Proteomes" id="UP000759131"/>
    </source>
</evidence>
<dbReference type="EMBL" id="OC855881">
    <property type="protein sequence ID" value="CAD7622831.1"/>
    <property type="molecule type" value="Genomic_DNA"/>
</dbReference>
<evidence type="ECO:0000256" key="1">
    <source>
        <dbReference type="ARBA" id="ARBA00010758"/>
    </source>
</evidence>
<dbReference type="OrthoDB" id="10263094at2759"/>
<dbReference type="SUPFAM" id="SSF53474">
    <property type="entry name" value="alpha/beta-Hydrolases"/>
    <property type="match status" value="1"/>
</dbReference>
<dbReference type="GO" id="GO:0008474">
    <property type="term" value="F:palmitoyl-(protein) hydrolase activity"/>
    <property type="evidence" value="ECO:0007669"/>
    <property type="project" value="TreeGrafter"/>
</dbReference>
<dbReference type="EMBL" id="CAJPIZ010001306">
    <property type="protein sequence ID" value="CAG2103261.1"/>
    <property type="molecule type" value="Genomic_DNA"/>
</dbReference>
<dbReference type="Pfam" id="PF02089">
    <property type="entry name" value="Palm_thioest"/>
    <property type="match status" value="1"/>
</dbReference>
<dbReference type="Gene3D" id="3.40.50.1820">
    <property type="entry name" value="alpha/beta hydrolase"/>
    <property type="match status" value="2"/>
</dbReference>
<evidence type="ECO:0008006" key="5">
    <source>
        <dbReference type="Google" id="ProtNLM"/>
    </source>
</evidence>
<organism evidence="3">
    <name type="scientific">Medioppia subpectinata</name>
    <dbReference type="NCBI Taxonomy" id="1979941"/>
    <lineage>
        <taxon>Eukaryota</taxon>
        <taxon>Metazoa</taxon>
        <taxon>Ecdysozoa</taxon>
        <taxon>Arthropoda</taxon>
        <taxon>Chelicerata</taxon>
        <taxon>Arachnida</taxon>
        <taxon>Acari</taxon>
        <taxon>Acariformes</taxon>
        <taxon>Sarcoptiformes</taxon>
        <taxon>Oribatida</taxon>
        <taxon>Brachypylina</taxon>
        <taxon>Oppioidea</taxon>
        <taxon>Oppiidae</taxon>
        <taxon>Medioppia</taxon>
    </lineage>
</organism>
<evidence type="ECO:0000256" key="2">
    <source>
        <dbReference type="ARBA" id="ARBA00022801"/>
    </source>
</evidence>
<dbReference type="GO" id="GO:0005764">
    <property type="term" value="C:lysosome"/>
    <property type="evidence" value="ECO:0007669"/>
    <property type="project" value="TreeGrafter"/>
</dbReference>
<evidence type="ECO:0000313" key="3">
    <source>
        <dbReference type="EMBL" id="CAD7622831.1"/>
    </source>
</evidence>